<organism evidence="2 3">
    <name type="scientific">Streptomyces bullii</name>
    <dbReference type="NCBI Taxonomy" id="349910"/>
    <lineage>
        <taxon>Bacteria</taxon>
        <taxon>Bacillati</taxon>
        <taxon>Actinomycetota</taxon>
        <taxon>Actinomycetes</taxon>
        <taxon>Kitasatosporales</taxon>
        <taxon>Streptomycetaceae</taxon>
        <taxon>Streptomyces</taxon>
    </lineage>
</organism>
<dbReference type="RefSeq" id="WP_381018855.1">
    <property type="nucleotide sequence ID" value="NZ_JBHSNY010000002.1"/>
</dbReference>
<evidence type="ECO:0000313" key="3">
    <source>
        <dbReference type="Proteomes" id="UP001596154"/>
    </source>
</evidence>
<keyword evidence="3" id="KW-1185">Reference proteome</keyword>
<accession>A0ABW0UKC0</accession>
<comment type="caution">
    <text evidence="2">The sequence shown here is derived from an EMBL/GenBank/DDBJ whole genome shotgun (WGS) entry which is preliminary data.</text>
</comment>
<dbReference type="Proteomes" id="UP001596154">
    <property type="component" value="Unassembled WGS sequence"/>
</dbReference>
<protein>
    <submittedName>
        <fullName evidence="2">Uncharacterized protein</fullName>
    </submittedName>
</protein>
<name>A0ABW0UKC0_9ACTN</name>
<feature type="region of interest" description="Disordered" evidence="1">
    <location>
        <begin position="165"/>
        <end position="201"/>
    </location>
</feature>
<evidence type="ECO:0000313" key="2">
    <source>
        <dbReference type="EMBL" id="MFC5633648.1"/>
    </source>
</evidence>
<gene>
    <name evidence="2" type="ORF">ACFPZJ_07545</name>
</gene>
<proteinExistence type="predicted"/>
<dbReference type="EMBL" id="JBHSNY010000002">
    <property type="protein sequence ID" value="MFC5633648.1"/>
    <property type="molecule type" value="Genomic_DNA"/>
</dbReference>
<sequence length="201" mass="21743">MKRRLALWAARTTVADRLAGGSAIVWRRRADALAAWVKAGRRDDLDGWRAALGPILRLALLGALGYAVWAILRALPWLMWLLTGWWLRAAWKAGKTTPHPSAEEACAELDVAAVRALLLEVMGDADAVHLRTVLTHLQEQGHGEGWSVADLRARLEALRIPVHPKVKAPGSKSPTRGVRRVDLAPSPTVADGASTEPSTAA</sequence>
<reference evidence="3" key="1">
    <citation type="journal article" date="2019" name="Int. J. Syst. Evol. Microbiol.">
        <title>The Global Catalogue of Microorganisms (GCM) 10K type strain sequencing project: providing services to taxonomists for standard genome sequencing and annotation.</title>
        <authorList>
            <consortium name="The Broad Institute Genomics Platform"/>
            <consortium name="The Broad Institute Genome Sequencing Center for Infectious Disease"/>
            <person name="Wu L."/>
            <person name="Ma J."/>
        </authorList>
    </citation>
    <scope>NUCLEOTIDE SEQUENCE [LARGE SCALE GENOMIC DNA]</scope>
    <source>
        <strain evidence="3">CGMCC 4.7248</strain>
    </source>
</reference>
<evidence type="ECO:0000256" key="1">
    <source>
        <dbReference type="SAM" id="MobiDB-lite"/>
    </source>
</evidence>